<evidence type="ECO:0000259" key="8">
    <source>
        <dbReference type="Pfam" id="PF16363"/>
    </source>
</evidence>
<organism evidence="9 10">
    <name type="scientific">Cypionkella sinensis</name>
    <dbReference type="NCBI Taxonomy" id="1756043"/>
    <lineage>
        <taxon>Bacteria</taxon>
        <taxon>Pseudomonadati</taxon>
        <taxon>Pseudomonadota</taxon>
        <taxon>Alphaproteobacteria</taxon>
        <taxon>Rhodobacterales</taxon>
        <taxon>Paracoccaceae</taxon>
        <taxon>Cypionkella</taxon>
    </lineage>
</organism>
<feature type="domain" description="NAD(P)-binding" evidence="8">
    <location>
        <begin position="4"/>
        <end position="319"/>
    </location>
</feature>
<evidence type="ECO:0000256" key="6">
    <source>
        <dbReference type="ARBA" id="ARBA00023239"/>
    </source>
</evidence>
<accession>A0ABV7IZ01</accession>
<dbReference type="NCBIfam" id="TIGR01181">
    <property type="entry name" value="dTDP_gluc_dehyt"/>
    <property type="match status" value="1"/>
</dbReference>
<dbReference type="Pfam" id="PF16363">
    <property type="entry name" value="GDP_Man_Dehyd"/>
    <property type="match status" value="1"/>
</dbReference>
<dbReference type="CDD" id="cd05246">
    <property type="entry name" value="dTDP_GD_SDR_e"/>
    <property type="match status" value="1"/>
</dbReference>
<comment type="cofactor">
    <cofactor evidence="2 7">
        <name>NAD(+)</name>
        <dbReference type="ChEBI" id="CHEBI:57540"/>
    </cofactor>
</comment>
<dbReference type="RefSeq" id="WP_380073303.1">
    <property type="nucleotide sequence ID" value="NZ_JBHRTO010000001.1"/>
</dbReference>
<protein>
    <recommendedName>
        <fullName evidence="4 7">dTDP-glucose 4,6-dehydratase</fullName>
        <ecNumber evidence="4 7">4.2.1.46</ecNumber>
    </recommendedName>
</protein>
<dbReference type="InterPro" id="IPR036291">
    <property type="entry name" value="NAD(P)-bd_dom_sf"/>
</dbReference>
<comment type="caution">
    <text evidence="9">The sequence shown here is derived from an EMBL/GenBank/DDBJ whole genome shotgun (WGS) entry which is preliminary data.</text>
</comment>
<evidence type="ECO:0000256" key="5">
    <source>
        <dbReference type="ARBA" id="ARBA00023027"/>
    </source>
</evidence>
<evidence type="ECO:0000256" key="4">
    <source>
        <dbReference type="ARBA" id="ARBA00011990"/>
    </source>
</evidence>
<gene>
    <name evidence="9" type="primary">rfbB</name>
    <name evidence="9" type="ORF">ACFOGH_11990</name>
</gene>
<comment type="catalytic activity">
    <reaction evidence="1 7">
        <text>dTDP-alpha-D-glucose = dTDP-4-dehydro-6-deoxy-alpha-D-glucose + H2O</text>
        <dbReference type="Rhea" id="RHEA:17221"/>
        <dbReference type="ChEBI" id="CHEBI:15377"/>
        <dbReference type="ChEBI" id="CHEBI:57477"/>
        <dbReference type="ChEBI" id="CHEBI:57649"/>
        <dbReference type="EC" id="4.2.1.46"/>
    </reaction>
</comment>
<dbReference type="InterPro" id="IPR005888">
    <property type="entry name" value="dTDP_Gluc_deHydtase"/>
</dbReference>
<dbReference type="GO" id="GO:0008460">
    <property type="term" value="F:dTDP-glucose 4,6-dehydratase activity"/>
    <property type="evidence" value="ECO:0007669"/>
    <property type="project" value="UniProtKB-EC"/>
</dbReference>
<name>A0ABV7IZ01_9RHOB</name>
<dbReference type="InterPro" id="IPR016040">
    <property type="entry name" value="NAD(P)-bd_dom"/>
</dbReference>
<dbReference type="Gene3D" id="3.90.25.10">
    <property type="entry name" value="UDP-galactose 4-epimerase, domain 1"/>
    <property type="match status" value="1"/>
</dbReference>
<dbReference type="PANTHER" id="PTHR43000">
    <property type="entry name" value="DTDP-D-GLUCOSE 4,6-DEHYDRATASE-RELATED"/>
    <property type="match status" value="1"/>
</dbReference>
<evidence type="ECO:0000256" key="3">
    <source>
        <dbReference type="ARBA" id="ARBA00008178"/>
    </source>
</evidence>
<dbReference type="Gene3D" id="3.40.50.720">
    <property type="entry name" value="NAD(P)-binding Rossmann-like Domain"/>
    <property type="match status" value="1"/>
</dbReference>
<sequence>MKILVTGGAGFIGSAVVRLAVARGHEVVNLDALTYAACLENVASVSESNLYSFEQADIRDRARLDEIFSVHRPDVVMHLAAESHVDRSIDGPGDFILTNINGTYNMLEAARAYWLGAGKPAGFRFHHISTDEVFGSLGTTGQFTEETSYDPRSPYSASKAASDHLVRAWHETYGLPVVLTNCSNNYGPFHFPEKLIPVVILNALAGKPLPIYGDGSNVRDWLYVEDHADALLLVVEKGKLGRSYNIGGENERSNLQLVRTLCGILDAKRPKAQGSYADQITYVTDRPGHDARYAIDPSRIRDELGWRPSVTVEQGLEKTVQWYLDNEAWWKPLQARAGVGVRLGVKA</sequence>
<comment type="similarity">
    <text evidence="3 7">Belongs to the NAD(P)-dependent epimerase/dehydratase family. dTDP-glucose dehydratase subfamily.</text>
</comment>
<proteinExistence type="inferred from homology"/>
<dbReference type="Proteomes" id="UP001595547">
    <property type="component" value="Unassembled WGS sequence"/>
</dbReference>
<evidence type="ECO:0000313" key="10">
    <source>
        <dbReference type="Proteomes" id="UP001595547"/>
    </source>
</evidence>
<evidence type="ECO:0000256" key="1">
    <source>
        <dbReference type="ARBA" id="ARBA00001539"/>
    </source>
</evidence>
<dbReference type="SUPFAM" id="SSF51735">
    <property type="entry name" value="NAD(P)-binding Rossmann-fold domains"/>
    <property type="match status" value="1"/>
</dbReference>
<evidence type="ECO:0000256" key="7">
    <source>
        <dbReference type="RuleBase" id="RU004473"/>
    </source>
</evidence>
<keyword evidence="5" id="KW-0520">NAD</keyword>
<dbReference type="EC" id="4.2.1.46" evidence="4 7"/>
<dbReference type="EMBL" id="JBHRTO010000001">
    <property type="protein sequence ID" value="MFC3181714.1"/>
    <property type="molecule type" value="Genomic_DNA"/>
</dbReference>
<reference evidence="10" key="1">
    <citation type="journal article" date="2019" name="Int. J. Syst. Evol. Microbiol.">
        <title>The Global Catalogue of Microorganisms (GCM) 10K type strain sequencing project: providing services to taxonomists for standard genome sequencing and annotation.</title>
        <authorList>
            <consortium name="The Broad Institute Genomics Platform"/>
            <consortium name="The Broad Institute Genome Sequencing Center for Infectious Disease"/>
            <person name="Wu L."/>
            <person name="Ma J."/>
        </authorList>
    </citation>
    <scope>NUCLEOTIDE SEQUENCE [LARGE SCALE GENOMIC DNA]</scope>
    <source>
        <strain evidence="10">KCTC 52039</strain>
    </source>
</reference>
<evidence type="ECO:0000256" key="2">
    <source>
        <dbReference type="ARBA" id="ARBA00001911"/>
    </source>
</evidence>
<keyword evidence="10" id="KW-1185">Reference proteome</keyword>
<evidence type="ECO:0000313" key="9">
    <source>
        <dbReference type="EMBL" id="MFC3181714.1"/>
    </source>
</evidence>
<keyword evidence="6 7" id="KW-0456">Lyase</keyword>